<protein>
    <recommendedName>
        <fullName evidence="4">Branched-chain amino acid ABC transporter permease</fullName>
    </recommendedName>
</protein>
<dbReference type="RefSeq" id="WP_323575419.1">
    <property type="nucleotide sequence ID" value="NZ_JAYGJQ010000001.1"/>
</dbReference>
<accession>A0ABU5VRW3</accession>
<keyword evidence="1" id="KW-1133">Transmembrane helix</keyword>
<dbReference type="EMBL" id="JAYGJQ010000001">
    <property type="protein sequence ID" value="MEA9355789.1"/>
    <property type="molecule type" value="Genomic_DNA"/>
</dbReference>
<reference evidence="2 3" key="1">
    <citation type="submission" date="2023-11" db="EMBL/GenBank/DDBJ databases">
        <title>A Novel Polar Bacteriovorax (B. antarcticus) Isolated from the Biocrust in Antarctica.</title>
        <authorList>
            <person name="Mun W."/>
            <person name="Choi S.Y."/>
            <person name="Mitchell R.J."/>
        </authorList>
    </citation>
    <scope>NUCLEOTIDE SEQUENCE [LARGE SCALE GENOMIC DNA]</scope>
    <source>
        <strain evidence="2 3">PP10</strain>
    </source>
</reference>
<comment type="caution">
    <text evidence="2">The sequence shown here is derived from an EMBL/GenBank/DDBJ whole genome shotgun (WGS) entry which is preliminary data.</text>
</comment>
<evidence type="ECO:0000313" key="2">
    <source>
        <dbReference type="EMBL" id="MEA9355789.1"/>
    </source>
</evidence>
<sequence>MKNYIEAFSLVTLVTIYMGTIVYLFMQKSVLLQGLSYSIAATIS</sequence>
<evidence type="ECO:0000313" key="3">
    <source>
        <dbReference type="Proteomes" id="UP001302274"/>
    </source>
</evidence>
<keyword evidence="1" id="KW-0812">Transmembrane</keyword>
<dbReference type="Proteomes" id="UP001302274">
    <property type="component" value="Unassembled WGS sequence"/>
</dbReference>
<keyword evidence="3" id="KW-1185">Reference proteome</keyword>
<gene>
    <name evidence="2" type="ORF">SHI21_06240</name>
</gene>
<keyword evidence="1" id="KW-0472">Membrane</keyword>
<proteinExistence type="predicted"/>
<evidence type="ECO:0000256" key="1">
    <source>
        <dbReference type="SAM" id="Phobius"/>
    </source>
</evidence>
<organism evidence="2 3">
    <name type="scientific">Bacteriovorax antarcticus</name>
    <dbReference type="NCBI Taxonomy" id="3088717"/>
    <lineage>
        <taxon>Bacteria</taxon>
        <taxon>Pseudomonadati</taxon>
        <taxon>Bdellovibrionota</taxon>
        <taxon>Bacteriovoracia</taxon>
        <taxon>Bacteriovoracales</taxon>
        <taxon>Bacteriovoracaceae</taxon>
        <taxon>Bacteriovorax</taxon>
    </lineage>
</organism>
<evidence type="ECO:0008006" key="4">
    <source>
        <dbReference type="Google" id="ProtNLM"/>
    </source>
</evidence>
<feature type="transmembrane region" description="Helical" evidence="1">
    <location>
        <begin position="7"/>
        <end position="26"/>
    </location>
</feature>
<name>A0ABU5VRW3_9BACT</name>